<gene>
    <name evidence="1" type="ORF">F383_33569</name>
</gene>
<reference evidence="2" key="1">
    <citation type="submission" date="2014-09" db="EMBL/GenBank/DDBJ databases">
        <authorList>
            <person name="Mudge J."/>
            <person name="Ramaraj T."/>
            <person name="Lindquist I.E."/>
            <person name="Bharti A.K."/>
            <person name="Sundararajan A."/>
            <person name="Cameron C.T."/>
            <person name="Woodward J.E."/>
            <person name="May G.D."/>
            <person name="Brubaker C."/>
            <person name="Broadhvest J."/>
            <person name="Wilkins T.A."/>
        </authorList>
    </citation>
    <scope>NUCLEOTIDE SEQUENCE</scope>
    <source>
        <strain evidence="2">cv. AKA8401</strain>
    </source>
</reference>
<comment type="caution">
    <text evidence="1">The sequence shown here is derived from an EMBL/GenBank/DDBJ whole genome shotgun (WGS) entry which is preliminary data.</text>
</comment>
<evidence type="ECO:0000313" key="1">
    <source>
        <dbReference type="EMBL" id="KHG07062.1"/>
    </source>
</evidence>
<organism evidence="1 2">
    <name type="scientific">Gossypium arboreum</name>
    <name type="common">Tree cotton</name>
    <name type="synonym">Gossypium nanking</name>
    <dbReference type="NCBI Taxonomy" id="29729"/>
    <lineage>
        <taxon>Eukaryota</taxon>
        <taxon>Viridiplantae</taxon>
        <taxon>Streptophyta</taxon>
        <taxon>Embryophyta</taxon>
        <taxon>Tracheophyta</taxon>
        <taxon>Spermatophyta</taxon>
        <taxon>Magnoliopsida</taxon>
        <taxon>eudicotyledons</taxon>
        <taxon>Gunneridae</taxon>
        <taxon>Pentapetalae</taxon>
        <taxon>rosids</taxon>
        <taxon>malvids</taxon>
        <taxon>Malvales</taxon>
        <taxon>Malvaceae</taxon>
        <taxon>Malvoideae</taxon>
        <taxon>Gossypium</taxon>
    </lineage>
</organism>
<dbReference type="Proteomes" id="UP000032142">
    <property type="component" value="Unassembled WGS sequence"/>
</dbReference>
<accession>A0A0B0N348</accession>
<dbReference type="EMBL" id="JRRC01466358">
    <property type="protein sequence ID" value="KHG07062.1"/>
    <property type="molecule type" value="Genomic_DNA"/>
</dbReference>
<proteinExistence type="predicted"/>
<dbReference type="AlphaFoldDB" id="A0A0B0N348"/>
<evidence type="ECO:0000313" key="2">
    <source>
        <dbReference type="Proteomes" id="UP000032142"/>
    </source>
</evidence>
<sequence>MCYRKDLARLGNPLISI</sequence>
<protein>
    <submittedName>
        <fullName evidence="1">Uncharacterized protein</fullName>
    </submittedName>
</protein>
<keyword evidence="2" id="KW-1185">Reference proteome</keyword>
<name>A0A0B0N348_GOSAR</name>